<keyword evidence="4" id="KW-0804">Transcription</keyword>
<evidence type="ECO:0000259" key="5">
    <source>
        <dbReference type="PROSITE" id="PS50931"/>
    </source>
</evidence>
<dbReference type="PATRIC" id="fig|1445510.3.peg.2140"/>
<dbReference type="GO" id="GO:0003700">
    <property type="term" value="F:DNA-binding transcription factor activity"/>
    <property type="evidence" value="ECO:0007669"/>
    <property type="project" value="InterPro"/>
</dbReference>
<dbReference type="Pfam" id="PF03466">
    <property type="entry name" value="LysR_substrate"/>
    <property type="match status" value="1"/>
</dbReference>
<dbReference type="Pfam" id="PF00126">
    <property type="entry name" value="HTH_1"/>
    <property type="match status" value="1"/>
</dbReference>
<dbReference type="SUPFAM" id="SSF46785">
    <property type="entry name" value="Winged helix' DNA-binding domain"/>
    <property type="match status" value="1"/>
</dbReference>
<dbReference type="InterPro" id="IPR005119">
    <property type="entry name" value="LysR_subst-bd"/>
</dbReference>
<dbReference type="RefSeq" id="WP_044616793.1">
    <property type="nucleotide sequence ID" value="NZ_CP007142.1"/>
</dbReference>
<dbReference type="HOGENOM" id="CLU_039613_6_1_6"/>
<keyword evidence="7" id="KW-1185">Reference proteome</keyword>
<evidence type="ECO:0000256" key="4">
    <source>
        <dbReference type="ARBA" id="ARBA00023163"/>
    </source>
</evidence>
<dbReference type="InterPro" id="IPR036388">
    <property type="entry name" value="WH-like_DNA-bd_sf"/>
</dbReference>
<dbReference type="STRING" id="1445510.YC6258_02181"/>
<name>A0A0C5VV09_9GAMM</name>
<gene>
    <name evidence="6" type="ORF">YC6258_02181</name>
</gene>
<dbReference type="PROSITE" id="PS50931">
    <property type="entry name" value="HTH_LYSR"/>
    <property type="match status" value="1"/>
</dbReference>
<dbReference type="InterPro" id="IPR036390">
    <property type="entry name" value="WH_DNA-bd_sf"/>
</dbReference>
<evidence type="ECO:0000313" key="7">
    <source>
        <dbReference type="Proteomes" id="UP000032266"/>
    </source>
</evidence>
<sequence length="300" mass="33175">MRLNLHLLRIFHAVVEHGSFSLAAEKLAISQPAVSKGVRELENQLDLALLERRSDAAKGPRRIQLTDSGQALFEHARGIFALERVAIEDIQARIGQQRGQLTIGASTTVASYWLPPVIAVLLQQHPDIDVRVFSGNTQTVAQALLECRVDVALVEGQVNERGIKASHWQDEPLQLVMPVAWEQALKQSGPNALRKKTWLVREPGSGTRDVIQQVLQNHGLATVNYLEIGSNEGIARCVAEGLGVSILPTSVIQELVELRKIAVWQDVWDTPLFRPLFLLQLEERPVSPLVNALYEILAGS</sequence>
<dbReference type="FunFam" id="1.10.10.10:FF:000001">
    <property type="entry name" value="LysR family transcriptional regulator"/>
    <property type="match status" value="1"/>
</dbReference>
<comment type="similarity">
    <text evidence="1">Belongs to the LysR transcriptional regulatory family.</text>
</comment>
<dbReference type="EMBL" id="CP007142">
    <property type="protein sequence ID" value="AJQ94219.1"/>
    <property type="molecule type" value="Genomic_DNA"/>
</dbReference>
<organism evidence="6 7">
    <name type="scientific">Gynuella sunshinyii YC6258</name>
    <dbReference type="NCBI Taxonomy" id="1445510"/>
    <lineage>
        <taxon>Bacteria</taxon>
        <taxon>Pseudomonadati</taxon>
        <taxon>Pseudomonadota</taxon>
        <taxon>Gammaproteobacteria</taxon>
        <taxon>Oceanospirillales</taxon>
        <taxon>Saccharospirillaceae</taxon>
        <taxon>Gynuella</taxon>
    </lineage>
</organism>
<evidence type="ECO:0000256" key="1">
    <source>
        <dbReference type="ARBA" id="ARBA00009437"/>
    </source>
</evidence>
<dbReference type="PANTHER" id="PTHR30126">
    <property type="entry name" value="HTH-TYPE TRANSCRIPTIONAL REGULATOR"/>
    <property type="match status" value="1"/>
</dbReference>
<dbReference type="KEGG" id="gsn:YC6258_02181"/>
<dbReference type="InterPro" id="IPR000847">
    <property type="entry name" value="LysR_HTH_N"/>
</dbReference>
<dbReference type="SUPFAM" id="SSF53850">
    <property type="entry name" value="Periplasmic binding protein-like II"/>
    <property type="match status" value="1"/>
</dbReference>
<evidence type="ECO:0000256" key="2">
    <source>
        <dbReference type="ARBA" id="ARBA00023015"/>
    </source>
</evidence>
<dbReference type="PANTHER" id="PTHR30126:SF39">
    <property type="entry name" value="HTH-TYPE TRANSCRIPTIONAL REGULATOR CYSL"/>
    <property type="match status" value="1"/>
</dbReference>
<dbReference type="OrthoDB" id="9785745at2"/>
<keyword evidence="3" id="KW-0238">DNA-binding</keyword>
<accession>A0A0C5VV09</accession>
<dbReference type="Gene3D" id="3.40.190.290">
    <property type="match status" value="1"/>
</dbReference>
<dbReference type="Gene3D" id="1.10.10.10">
    <property type="entry name" value="Winged helix-like DNA-binding domain superfamily/Winged helix DNA-binding domain"/>
    <property type="match status" value="1"/>
</dbReference>
<evidence type="ECO:0000313" key="6">
    <source>
        <dbReference type="EMBL" id="AJQ94219.1"/>
    </source>
</evidence>
<dbReference type="PRINTS" id="PR00039">
    <property type="entry name" value="HTHLYSR"/>
</dbReference>
<reference evidence="6 7" key="1">
    <citation type="submission" date="2014-01" db="EMBL/GenBank/DDBJ databases">
        <title>Full genme sequencing of cellulolytic bacterium Gynuella sunshinyii YC6258T gen. nov., sp. nov.</title>
        <authorList>
            <person name="Khan H."/>
            <person name="Chung E.J."/>
            <person name="Chung Y.R."/>
        </authorList>
    </citation>
    <scope>NUCLEOTIDE SEQUENCE [LARGE SCALE GENOMIC DNA]</scope>
    <source>
        <strain evidence="6 7">YC6258</strain>
    </source>
</reference>
<protein>
    <submittedName>
        <fullName evidence="6">Transcriptional regulator</fullName>
    </submittedName>
</protein>
<feature type="domain" description="HTH lysR-type" evidence="5">
    <location>
        <begin position="3"/>
        <end position="66"/>
    </location>
</feature>
<dbReference type="AlphaFoldDB" id="A0A0C5VV09"/>
<dbReference type="Proteomes" id="UP000032266">
    <property type="component" value="Chromosome"/>
</dbReference>
<proteinExistence type="inferred from homology"/>
<evidence type="ECO:0000256" key="3">
    <source>
        <dbReference type="ARBA" id="ARBA00023125"/>
    </source>
</evidence>
<keyword evidence="2" id="KW-0805">Transcription regulation</keyword>
<dbReference type="GO" id="GO:0000976">
    <property type="term" value="F:transcription cis-regulatory region binding"/>
    <property type="evidence" value="ECO:0007669"/>
    <property type="project" value="TreeGrafter"/>
</dbReference>